<organism evidence="8">
    <name type="scientific">Kocuria varians</name>
    <name type="common">Micrococcus varians</name>
    <dbReference type="NCBI Taxonomy" id="1272"/>
    <lineage>
        <taxon>Bacteria</taxon>
        <taxon>Bacillati</taxon>
        <taxon>Actinomycetota</taxon>
        <taxon>Actinomycetes</taxon>
        <taxon>Micrococcales</taxon>
        <taxon>Micrococcaceae</taxon>
        <taxon>Kocuria</taxon>
    </lineage>
</organism>
<name>Q2QHV0_KOCVA</name>
<dbReference type="Gene3D" id="3.40.50.150">
    <property type="entry name" value="Vaccinia Virus protein VP39"/>
    <property type="match status" value="2"/>
</dbReference>
<feature type="domain" description="DNA methylase N-4/N-6" evidence="7">
    <location>
        <begin position="24"/>
        <end position="257"/>
    </location>
</feature>
<dbReference type="InterPro" id="IPR001091">
    <property type="entry name" value="RM_Methyltransferase"/>
</dbReference>
<dbReference type="GO" id="GO:1904047">
    <property type="term" value="F:S-adenosyl-L-methionine binding"/>
    <property type="evidence" value="ECO:0007669"/>
    <property type="project" value="TreeGrafter"/>
</dbReference>
<keyword evidence="5" id="KW-0949">S-adenosyl-L-methionine</keyword>
<dbReference type="GO" id="GO:0009007">
    <property type="term" value="F:site-specific DNA-methyltransferase (adenine-specific) activity"/>
    <property type="evidence" value="ECO:0007669"/>
    <property type="project" value="UniProtKB-EC"/>
</dbReference>
<dbReference type="PANTHER" id="PTHR30481:SF3">
    <property type="entry name" value="DNA ADENINE METHYLASE"/>
    <property type="match status" value="1"/>
</dbReference>
<dbReference type="PRINTS" id="PR00508">
    <property type="entry name" value="S21N4MTFRASE"/>
</dbReference>
<dbReference type="GO" id="GO:0043565">
    <property type="term" value="F:sequence-specific DNA binding"/>
    <property type="evidence" value="ECO:0007669"/>
    <property type="project" value="TreeGrafter"/>
</dbReference>
<dbReference type="REBASE" id="3524">
    <property type="entry name" value="M.Mva1269I"/>
</dbReference>
<proteinExistence type="inferred from homology"/>
<gene>
    <name evidence="8" type="ORF">mva1269IM</name>
</gene>
<dbReference type="Pfam" id="PF01555">
    <property type="entry name" value="N6_N4_Mtase"/>
    <property type="match status" value="1"/>
</dbReference>
<reference evidence="8" key="1">
    <citation type="journal article" date="2005" name="J. Biol. Chem.">
        <title>Mva1269I: a monomeric type IIS restriction endonuclease from Micrococcus varians with two EcoRI- and FokI-like catalytic domains.</title>
        <authorList>
            <person name="Armalyte E."/>
            <person name="Bujnicki J.M."/>
            <person name="Giedriene J."/>
            <person name="Gasiunas G."/>
            <person name="Kosinski J."/>
            <person name="Lubys A."/>
        </authorList>
    </citation>
    <scope>NUCLEOTIDE SEQUENCE</scope>
    <source>
        <strain evidence="8">RFL1269</strain>
    </source>
</reference>
<dbReference type="InterPro" id="IPR012327">
    <property type="entry name" value="MeTrfase_D12"/>
</dbReference>
<dbReference type="SUPFAM" id="SSF53335">
    <property type="entry name" value="S-adenosyl-L-methionine-dependent methyltransferases"/>
    <property type="match status" value="2"/>
</dbReference>
<comment type="catalytic activity">
    <reaction evidence="6">
        <text>a 2'-deoxyadenosine in DNA + S-adenosyl-L-methionine = an N(6)-methyl-2'-deoxyadenosine in DNA + S-adenosyl-L-homocysteine + H(+)</text>
        <dbReference type="Rhea" id="RHEA:15197"/>
        <dbReference type="Rhea" id="RHEA-COMP:12418"/>
        <dbReference type="Rhea" id="RHEA-COMP:12419"/>
        <dbReference type="ChEBI" id="CHEBI:15378"/>
        <dbReference type="ChEBI" id="CHEBI:57856"/>
        <dbReference type="ChEBI" id="CHEBI:59789"/>
        <dbReference type="ChEBI" id="CHEBI:90615"/>
        <dbReference type="ChEBI" id="CHEBI:90616"/>
        <dbReference type="EC" id="2.1.1.72"/>
    </reaction>
</comment>
<keyword evidence="3 8" id="KW-0489">Methyltransferase</keyword>
<dbReference type="InterPro" id="IPR002052">
    <property type="entry name" value="DNA_methylase_N6_adenine_CS"/>
</dbReference>
<dbReference type="PROSITE" id="PS00092">
    <property type="entry name" value="N6_MTASE"/>
    <property type="match status" value="2"/>
</dbReference>
<sequence length="626" mass="72492">MLNKNEIYNMDCIEGMKLLKENSIDIIIADPPYNLSKGGNWSWKNEDNLKGFGGKWDKVMQNWDNMPISDYFTFTLKWLSEAKRILKPTGSLWVFGTYHNIGIINFAMQILEIEMINEVIWFKRNSFPNLSGRRLTASHETIIWAHSGTAKDREYFFNYEMSKNHDYDSDLIKQPLKQMRTVWDIPNNKKKEELLYGKHPTQKVEKVIDRMIRISAKEGDLLLSPFCGAGTECVVAKKLGLDYIAFELEEEYVNLSKTRLLNTQQGELKLIEAKETEKVKKIKKVKEVASSTYKKEESAIAPENRFDTLIATNEKSEQITLSLSEDVPLIKKKRGRPSSDTAKIVDVDKKKNSATSESIPSILKWTGSKRKQAAYIAREIPEGTERYIEPFFGGGAVSYLAANKVKNIWANDLYKPLIEFWEMVKYSPNELINLYLKEWTLLQEDFPNYFYTVRDRFNTAPNGVDLAFLTRTCVNGIVRFNKEGDFNNSIHLSRRGMKPSNFESIVDKWHLKLQNFHFTSLDYKEVLDQTTKGDLIYLDPPYAGSANRYIADLDVESFFLELDKLNSKGVKWMLSFDGKRGDKDLEYPVPEDLYKYKEFLSNGKSTLNQVLNGTNEEVLEMLYRNF</sequence>
<protein>
    <recommendedName>
        <fullName evidence="2">site-specific DNA-methyltransferase (adenine-specific)</fullName>
        <ecNumber evidence="2">2.1.1.72</ecNumber>
    </recommendedName>
</protein>
<dbReference type="AlphaFoldDB" id="Q2QHV0"/>
<dbReference type="EC" id="2.1.1.72" evidence="2"/>
<dbReference type="InterPro" id="IPR023095">
    <property type="entry name" value="Ade_MeTrfase_dom_2"/>
</dbReference>
<evidence type="ECO:0000256" key="3">
    <source>
        <dbReference type="ARBA" id="ARBA00022603"/>
    </source>
</evidence>
<dbReference type="Pfam" id="PF02086">
    <property type="entry name" value="MethyltransfD12"/>
    <property type="match status" value="1"/>
</dbReference>
<dbReference type="InterPro" id="IPR002941">
    <property type="entry name" value="DNA_methylase_N4/N6"/>
</dbReference>
<dbReference type="GO" id="GO:0009307">
    <property type="term" value="P:DNA restriction-modification system"/>
    <property type="evidence" value="ECO:0007669"/>
    <property type="project" value="InterPro"/>
</dbReference>
<evidence type="ECO:0000256" key="1">
    <source>
        <dbReference type="ARBA" id="ARBA00006594"/>
    </source>
</evidence>
<accession>Q2QHV0</accession>
<dbReference type="NCBIfam" id="TIGR00571">
    <property type="entry name" value="dam"/>
    <property type="match status" value="1"/>
</dbReference>
<keyword evidence="4 8" id="KW-0808">Transferase</keyword>
<dbReference type="Gene3D" id="1.10.1020.10">
    <property type="entry name" value="Adenine-specific Methyltransferase, Domain 2"/>
    <property type="match status" value="1"/>
</dbReference>
<evidence type="ECO:0000256" key="6">
    <source>
        <dbReference type="ARBA" id="ARBA00047942"/>
    </source>
</evidence>
<dbReference type="GO" id="GO:0008170">
    <property type="term" value="F:N-methyltransferase activity"/>
    <property type="evidence" value="ECO:0007669"/>
    <property type="project" value="InterPro"/>
</dbReference>
<evidence type="ECO:0000256" key="4">
    <source>
        <dbReference type="ARBA" id="ARBA00022679"/>
    </source>
</evidence>
<dbReference type="GO" id="GO:0006298">
    <property type="term" value="P:mismatch repair"/>
    <property type="evidence" value="ECO:0007669"/>
    <property type="project" value="TreeGrafter"/>
</dbReference>
<evidence type="ECO:0000256" key="5">
    <source>
        <dbReference type="ARBA" id="ARBA00022691"/>
    </source>
</evidence>
<evidence type="ECO:0000313" key="8">
    <source>
        <dbReference type="EMBL" id="AAY97905.1"/>
    </source>
</evidence>
<dbReference type="GO" id="GO:0032259">
    <property type="term" value="P:methylation"/>
    <property type="evidence" value="ECO:0007669"/>
    <property type="project" value="UniProtKB-KW"/>
</dbReference>
<dbReference type="InterPro" id="IPR029063">
    <property type="entry name" value="SAM-dependent_MTases_sf"/>
</dbReference>
<dbReference type="EMBL" id="DQ074451">
    <property type="protein sequence ID" value="AAY97905.1"/>
    <property type="molecule type" value="Genomic_DNA"/>
</dbReference>
<evidence type="ECO:0000256" key="2">
    <source>
        <dbReference type="ARBA" id="ARBA00011900"/>
    </source>
</evidence>
<dbReference type="PANTHER" id="PTHR30481">
    <property type="entry name" value="DNA ADENINE METHYLASE"/>
    <property type="match status" value="1"/>
</dbReference>
<evidence type="ECO:0000259" key="7">
    <source>
        <dbReference type="Pfam" id="PF01555"/>
    </source>
</evidence>
<comment type="similarity">
    <text evidence="1">Belongs to the N(4)/N(6)-methyltransferase family.</text>
</comment>